<name>A0AC34Q0Z3_9BILA</name>
<proteinExistence type="predicted"/>
<evidence type="ECO:0000313" key="2">
    <source>
        <dbReference type="WBParaSite" id="JU765_v2.g11787.t1"/>
    </source>
</evidence>
<organism evidence="1 2">
    <name type="scientific">Panagrolaimus sp. JU765</name>
    <dbReference type="NCBI Taxonomy" id="591449"/>
    <lineage>
        <taxon>Eukaryota</taxon>
        <taxon>Metazoa</taxon>
        <taxon>Ecdysozoa</taxon>
        <taxon>Nematoda</taxon>
        <taxon>Chromadorea</taxon>
        <taxon>Rhabditida</taxon>
        <taxon>Tylenchina</taxon>
        <taxon>Panagrolaimomorpha</taxon>
        <taxon>Panagrolaimoidea</taxon>
        <taxon>Panagrolaimidae</taxon>
        <taxon>Panagrolaimus</taxon>
    </lineage>
</organism>
<protein>
    <submittedName>
        <fullName evidence="2">Uncharacterized protein</fullName>
    </submittedName>
</protein>
<sequence>MGGGRREYIKTNEQGLALKLDYLIFPLFQNKTEIPDIRCAHKNIRPTESVPTPAPTVPENVPTPSVKPEMPINATGFPGLFGEYTGQVLSYAFFGCLFIILGLIFVILMIAQKVVNMIDRQVSKDSS</sequence>
<evidence type="ECO:0000313" key="1">
    <source>
        <dbReference type="Proteomes" id="UP000887576"/>
    </source>
</evidence>
<dbReference type="Proteomes" id="UP000887576">
    <property type="component" value="Unplaced"/>
</dbReference>
<accession>A0AC34Q0Z3</accession>
<reference evidence="2" key="1">
    <citation type="submission" date="2022-11" db="UniProtKB">
        <authorList>
            <consortium name="WormBaseParasite"/>
        </authorList>
    </citation>
    <scope>IDENTIFICATION</scope>
</reference>
<dbReference type="WBParaSite" id="JU765_v2.g11787.t1">
    <property type="protein sequence ID" value="JU765_v2.g11787.t1"/>
    <property type="gene ID" value="JU765_v2.g11787"/>
</dbReference>